<reference evidence="7" key="1">
    <citation type="submission" date="2016-10" db="EMBL/GenBank/DDBJ databases">
        <authorList>
            <person name="Varghese N."/>
            <person name="Submissions S."/>
        </authorList>
    </citation>
    <scope>NUCLEOTIDE SEQUENCE [LARGE SCALE GENOMIC DNA]</scope>
    <source>
        <strain evidence="7">CGMCC 1.9150</strain>
    </source>
</reference>
<dbReference type="RefSeq" id="WP_170840057.1">
    <property type="nucleotide sequence ID" value="NZ_FOBC01000003.1"/>
</dbReference>
<dbReference type="Pfam" id="PF13416">
    <property type="entry name" value="SBP_bac_8"/>
    <property type="match status" value="1"/>
</dbReference>
<dbReference type="Gene3D" id="3.40.190.10">
    <property type="entry name" value="Periplasmic binding protein-like II"/>
    <property type="match status" value="2"/>
</dbReference>
<evidence type="ECO:0000313" key="7">
    <source>
        <dbReference type="Proteomes" id="UP000198807"/>
    </source>
</evidence>
<evidence type="ECO:0000256" key="4">
    <source>
        <dbReference type="ARBA" id="ARBA00022764"/>
    </source>
</evidence>
<evidence type="ECO:0000256" key="1">
    <source>
        <dbReference type="ARBA" id="ARBA00004418"/>
    </source>
</evidence>
<dbReference type="InterPro" id="IPR001188">
    <property type="entry name" value="Sperm_putr-bd"/>
</dbReference>
<dbReference type="PANTHER" id="PTHR30222">
    <property type="entry name" value="SPERMIDINE/PUTRESCINE-BINDING PERIPLASMIC PROTEIN"/>
    <property type="match status" value="1"/>
</dbReference>
<keyword evidence="4" id="KW-0574">Periplasm</keyword>
<organism evidence="6 7">
    <name type="scientific">Halomonas daqiaonensis</name>
    <dbReference type="NCBI Taxonomy" id="650850"/>
    <lineage>
        <taxon>Bacteria</taxon>
        <taxon>Pseudomonadati</taxon>
        <taxon>Pseudomonadota</taxon>
        <taxon>Gammaproteobacteria</taxon>
        <taxon>Oceanospirillales</taxon>
        <taxon>Halomonadaceae</taxon>
        <taxon>Halomonas</taxon>
    </lineage>
</organism>
<evidence type="ECO:0000256" key="2">
    <source>
        <dbReference type="ARBA" id="ARBA00022448"/>
    </source>
</evidence>
<dbReference type="GO" id="GO:0019808">
    <property type="term" value="F:polyamine binding"/>
    <property type="evidence" value="ECO:0007669"/>
    <property type="project" value="InterPro"/>
</dbReference>
<feature type="chain" id="PRO_5011479918" evidence="5">
    <location>
        <begin position="29"/>
        <end position="362"/>
    </location>
</feature>
<dbReference type="SUPFAM" id="SSF53850">
    <property type="entry name" value="Periplasmic binding protein-like II"/>
    <property type="match status" value="1"/>
</dbReference>
<name>A0A1H7IA81_9GAMM</name>
<dbReference type="AlphaFoldDB" id="A0A1H7IA81"/>
<evidence type="ECO:0000256" key="3">
    <source>
        <dbReference type="ARBA" id="ARBA00022729"/>
    </source>
</evidence>
<keyword evidence="7" id="KW-1185">Reference proteome</keyword>
<protein>
    <submittedName>
        <fullName evidence="6">Spermidine/putrescine transport system substrate-binding protein</fullName>
    </submittedName>
</protein>
<comment type="subcellular location">
    <subcellularLocation>
        <location evidence="1">Periplasm</location>
    </subcellularLocation>
</comment>
<dbReference type="STRING" id="650850.SAMN04488129_10348"/>
<dbReference type="PRINTS" id="PR00909">
    <property type="entry name" value="SPERMDNBNDNG"/>
</dbReference>
<dbReference type="EMBL" id="FOBC01000003">
    <property type="protein sequence ID" value="SEK58647.1"/>
    <property type="molecule type" value="Genomic_DNA"/>
</dbReference>
<keyword evidence="2" id="KW-0813">Transport</keyword>
<dbReference type="PANTHER" id="PTHR30222:SF17">
    <property type="entry name" value="SPERMIDINE_PUTRESCINE-BINDING PERIPLASMIC PROTEIN"/>
    <property type="match status" value="1"/>
</dbReference>
<accession>A0A1H7IA81</accession>
<keyword evidence="3 5" id="KW-0732">Signal</keyword>
<dbReference type="CDD" id="cd13590">
    <property type="entry name" value="PBP2_PotD_PotF_like"/>
    <property type="match status" value="1"/>
</dbReference>
<dbReference type="GO" id="GO:0042597">
    <property type="term" value="C:periplasmic space"/>
    <property type="evidence" value="ECO:0007669"/>
    <property type="project" value="UniProtKB-SubCell"/>
</dbReference>
<dbReference type="GO" id="GO:0015846">
    <property type="term" value="P:polyamine transport"/>
    <property type="evidence" value="ECO:0007669"/>
    <property type="project" value="InterPro"/>
</dbReference>
<evidence type="ECO:0000256" key="5">
    <source>
        <dbReference type="SAM" id="SignalP"/>
    </source>
</evidence>
<proteinExistence type="predicted"/>
<gene>
    <name evidence="6" type="ORF">SAMN04488129_10348</name>
</gene>
<sequence>MKQKNVVRSRLARLAALGLMGASMTVTAQEGQLNLFNWSDYMDPAIIDAFETETGIEVVQNYYNSNAELFSKLTAGGDAQYDLIVPSDYFVPRLIDAGLIQPLAAEGEGLEGHDNILDEFRAPSYDTDGTYTVPYLWGVTGVIYNRETWPEPEPSWGLLYDPEVNDDYPFALLKGDAQFTFGTACAFQGAGFDCVGQEPWVDAARLVIETRGRDNFVGFVDATAAIEQVASGVIHAGIAYNGDLAGKRAEDPETYGKLGFFIPEEGSQRWVDVLAIPARAPSPDAARAFIEYLLRPEVAAQLANYNFYTTPNEAALPLVDDALREPQVMPDEEARQRLHFTPSVSGQELELLQELWSEARSR</sequence>
<dbReference type="Proteomes" id="UP000198807">
    <property type="component" value="Unassembled WGS sequence"/>
</dbReference>
<evidence type="ECO:0000313" key="6">
    <source>
        <dbReference type="EMBL" id="SEK58647.1"/>
    </source>
</evidence>
<feature type="signal peptide" evidence="5">
    <location>
        <begin position="1"/>
        <end position="28"/>
    </location>
</feature>
<dbReference type="InterPro" id="IPR006059">
    <property type="entry name" value="SBP"/>
</dbReference>